<reference evidence="2 3" key="1">
    <citation type="submission" date="2023-02" db="EMBL/GenBank/DDBJ databases">
        <title>Complete genome sequence of a novel bacterium Oceanimonas sp. NTOU-MSR1 isolated from marine coast sediment.</title>
        <authorList>
            <person name="Yang H.-T."/>
            <person name="Chen Y.-L."/>
            <person name="Ho Y.-N."/>
        </authorList>
    </citation>
    <scope>NUCLEOTIDE SEQUENCE [LARGE SCALE GENOMIC DNA]</scope>
    <source>
        <strain evidence="2 3">NTOU-MSR1</strain>
    </source>
</reference>
<evidence type="ECO:0008006" key="4">
    <source>
        <dbReference type="Google" id="ProtNLM"/>
    </source>
</evidence>
<gene>
    <name evidence="2" type="ORF">PU634_00195</name>
</gene>
<name>A0AA50KNR5_9GAMM</name>
<keyword evidence="3" id="KW-1185">Reference proteome</keyword>
<organism evidence="2 3">
    <name type="scientific">Oceanimonas pelagia</name>
    <dbReference type="NCBI Taxonomy" id="3028314"/>
    <lineage>
        <taxon>Bacteria</taxon>
        <taxon>Pseudomonadati</taxon>
        <taxon>Pseudomonadota</taxon>
        <taxon>Gammaproteobacteria</taxon>
        <taxon>Aeromonadales</taxon>
        <taxon>Aeromonadaceae</taxon>
        <taxon>Oceanimonas</taxon>
    </lineage>
</organism>
<dbReference type="AlphaFoldDB" id="A0AA50KNR5"/>
<protein>
    <recommendedName>
        <fullName evidence="4">Carbon storage regulator</fullName>
    </recommendedName>
</protein>
<dbReference type="Proteomes" id="UP001223802">
    <property type="component" value="Chromosome"/>
</dbReference>
<dbReference type="KEGG" id="ope:PU634_00195"/>
<proteinExistence type="predicted"/>
<evidence type="ECO:0000313" key="2">
    <source>
        <dbReference type="EMBL" id="WMC10819.1"/>
    </source>
</evidence>
<keyword evidence="1" id="KW-0732">Signal</keyword>
<accession>A0AA50KNR5</accession>
<evidence type="ECO:0000256" key="1">
    <source>
        <dbReference type="SAM" id="SignalP"/>
    </source>
</evidence>
<sequence>MKRIILLSAILTFPVLAETDFEKLSVMDAAALGDSRGMFFDNHEQDNTTVQAGVAGDVTNSITGRNNISPGAFQGANGIMLINLTSGNSNVTNMSASVNVIMAK</sequence>
<feature type="signal peptide" evidence="1">
    <location>
        <begin position="1"/>
        <end position="17"/>
    </location>
</feature>
<dbReference type="EMBL" id="CP118224">
    <property type="protein sequence ID" value="WMC10819.1"/>
    <property type="molecule type" value="Genomic_DNA"/>
</dbReference>
<dbReference type="RefSeq" id="WP_306762076.1">
    <property type="nucleotide sequence ID" value="NZ_CP118224.1"/>
</dbReference>
<evidence type="ECO:0000313" key="3">
    <source>
        <dbReference type="Proteomes" id="UP001223802"/>
    </source>
</evidence>
<feature type="chain" id="PRO_5041353229" description="Carbon storage regulator" evidence="1">
    <location>
        <begin position="18"/>
        <end position="104"/>
    </location>
</feature>